<evidence type="ECO:0008006" key="4">
    <source>
        <dbReference type="Google" id="ProtNLM"/>
    </source>
</evidence>
<sequence length="145" mass="15963">MESLTKNRQSTETLRCLIERAYGPGQVPTDEGFAEEITEGWFNVAYRITLRDGRRVVLKIAPPPGVEVLTREVGMMSVELEAMRLVSTLTAVPVPHVDHVDTSTRSWTPTSSSWSTSTQTTSGSQPTPDVSARRQSQLDTVSSAR</sequence>
<gene>
    <name evidence="2" type="ORF">QH948_06245</name>
</gene>
<feature type="compositionally biased region" description="Polar residues" evidence="1">
    <location>
        <begin position="133"/>
        <end position="145"/>
    </location>
</feature>
<accession>A0ABY8Q0K7</accession>
<reference evidence="2 3" key="1">
    <citation type="journal article" date="2008" name="Int. J. Syst. Evol. Microbiol.">
        <title>Tessaracoccus flavescens sp. nov., isolated from marine sediment.</title>
        <authorList>
            <person name="Lee D.W."/>
            <person name="Lee S.D."/>
        </authorList>
    </citation>
    <scope>NUCLEOTIDE SEQUENCE [LARGE SCALE GENOMIC DNA]</scope>
    <source>
        <strain evidence="2 3">T21</strain>
    </source>
</reference>
<evidence type="ECO:0000313" key="2">
    <source>
        <dbReference type="EMBL" id="WGT48340.1"/>
    </source>
</evidence>
<evidence type="ECO:0000313" key="3">
    <source>
        <dbReference type="Proteomes" id="UP001244136"/>
    </source>
</evidence>
<feature type="compositionally biased region" description="Low complexity" evidence="1">
    <location>
        <begin position="103"/>
        <end position="127"/>
    </location>
</feature>
<dbReference type="Gene3D" id="3.30.200.20">
    <property type="entry name" value="Phosphorylase Kinase, domain 1"/>
    <property type="match status" value="1"/>
</dbReference>
<evidence type="ECO:0000256" key="1">
    <source>
        <dbReference type="SAM" id="MobiDB-lite"/>
    </source>
</evidence>
<proteinExistence type="predicted"/>
<name>A0ABY8Q0K7_9ACTN</name>
<keyword evidence="3" id="KW-1185">Reference proteome</keyword>
<dbReference type="RefSeq" id="WP_281145976.1">
    <property type="nucleotide sequence ID" value="NZ_CP123967.1"/>
</dbReference>
<feature type="region of interest" description="Disordered" evidence="1">
    <location>
        <begin position="95"/>
        <end position="145"/>
    </location>
</feature>
<dbReference type="Proteomes" id="UP001244136">
    <property type="component" value="Chromosome"/>
</dbReference>
<organism evidence="2 3">
    <name type="scientific">Tessaracoccus lacteus</name>
    <dbReference type="NCBI Taxonomy" id="3041766"/>
    <lineage>
        <taxon>Bacteria</taxon>
        <taxon>Bacillati</taxon>
        <taxon>Actinomycetota</taxon>
        <taxon>Actinomycetes</taxon>
        <taxon>Propionibacteriales</taxon>
        <taxon>Propionibacteriaceae</taxon>
        <taxon>Tessaracoccus</taxon>
    </lineage>
</organism>
<dbReference type="SUPFAM" id="SSF56112">
    <property type="entry name" value="Protein kinase-like (PK-like)"/>
    <property type="match status" value="1"/>
</dbReference>
<protein>
    <recommendedName>
        <fullName evidence="4">Aminoglycoside phosphotransferase domain-containing protein</fullName>
    </recommendedName>
</protein>
<dbReference type="InterPro" id="IPR011009">
    <property type="entry name" value="Kinase-like_dom_sf"/>
</dbReference>
<dbReference type="EMBL" id="CP123967">
    <property type="protein sequence ID" value="WGT48340.1"/>
    <property type="molecule type" value="Genomic_DNA"/>
</dbReference>